<evidence type="ECO:0000313" key="2">
    <source>
        <dbReference type="Proteomes" id="UP001234178"/>
    </source>
</evidence>
<gene>
    <name evidence="1" type="ORF">OUZ56_012496</name>
</gene>
<dbReference type="Proteomes" id="UP001234178">
    <property type="component" value="Unassembled WGS sequence"/>
</dbReference>
<name>A0ABQ9Z371_9CRUS</name>
<dbReference type="PANTHER" id="PTHR47331">
    <property type="entry name" value="PHD-TYPE DOMAIN-CONTAINING PROTEIN"/>
    <property type="match status" value="1"/>
</dbReference>
<organism evidence="1 2">
    <name type="scientific">Daphnia magna</name>
    <dbReference type="NCBI Taxonomy" id="35525"/>
    <lineage>
        <taxon>Eukaryota</taxon>
        <taxon>Metazoa</taxon>
        <taxon>Ecdysozoa</taxon>
        <taxon>Arthropoda</taxon>
        <taxon>Crustacea</taxon>
        <taxon>Branchiopoda</taxon>
        <taxon>Diplostraca</taxon>
        <taxon>Cladocera</taxon>
        <taxon>Anomopoda</taxon>
        <taxon>Daphniidae</taxon>
        <taxon>Daphnia</taxon>
    </lineage>
</organism>
<keyword evidence="2" id="KW-1185">Reference proteome</keyword>
<reference evidence="1 2" key="1">
    <citation type="journal article" date="2023" name="Nucleic Acids Res.">
        <title>The hologenome of Daphnia magna reveals possible DNA methylation and microbiome-mediated evolution of the host genome.</title>
        <authorList>
            <person name="Chaturvedi A."/>
            <person name="Li X."/>
            <person name="Dhandapani V."/>
            <person name="Marshall H."/>
            <person name="Kissane S."/>
            <person name="Cuenca-Cambronero M."/>
            <person name="Asole G."/>
            <person name="Calvet F."/>
            <person name="Ruiz-Romero M."/>
            <person name="Marangio P."/>
            <person name="Guigo R."/>
            <person name="Rago D."/>
            <person name="Mirbahai L."/>
            <person name="Eastwood N."/>
            <person name="Colbourne J.K."/>
            <person name="Zhou J."/>
            <person name="Mallon E."/>
            <person name="Orsini L."/>
        </authorList>
    </citation>
    <scope>NUCLEOTIDE SEQUENCE [LARGE SCALE GENOMIC DNA]</scope>
    <source>
        <strain evidence="1">LRV0_1</strain>
    </source>
</reference>
<evidence type="ECO:0000313" key="1">
    <source>
        <dbReference type="EMBL" id="KAK4007336.1"/>
    </source>
</evidence>
<proteinExistence type="predicted"/>
<comment type="caution">
    <text evidence="1">The sequence shown here is derived from an EMBL/GenBank/DDBJ whole genome shotgun (WGS) entry which is preliminary data.</text>
</comment>
<dbReference type="EMBL" id="JAOYFB010000002">
    <property type="protein sequence ID" value="KAK4007336.1"/>
    <property type="molecule type" value="Genomic_DNA"/>
</dbReference>
<sequence length="231" mass="26211">MKTARRACVTCRRNRAKPGEQYMANPPESCLDSGSLPFKHNWNRSIRFIRFGSLSKSKTKRWGVLNTCMVTRAILYELIPSLFTSGISGTSYKYPLVSMAVGVPLTSNFLPGSFDAGLPNYVSWNLARPASRPWGSMFRRQPPTLLATKPTSNQALLSLRVHHLHEKYHTVTLFQFSTVLSTPFSYENDTSFNLGNRDSSNADSGQRFIPSRELLPFRTAYLRIFLREDFS</sequence>
<accession>A0ABQ9Z371</accession>
<protein>
    <submittedName>
        <fullName evidence="1">Uncharacterized protein</fullName>
    </submittedName>
</protein>